<protein>
    <submittedName>
        <fullName evidence="2">SRPBCC family protein</fullName>
    </submittedName>
</protein>
<proteinExistence type="predicted"/>
<accession>A0ABP6RZT7</accession>
<dbReference type="SUPFAM" id="SSF55961">
    <property type="entry name" value="Bet v1-like"/>
    <property type="match status" value="1"/>
</dbReference>
<evidence type="ECO:0000313" key="2">
    <source>
        <dbReference type="EMBL" id="GAA3364358.1"/>
    </source>
</evidence>
<organism evidence="2 3">
    <name type="scientific">Saccharopolyspora gregorii</name>
    <dbReference type="NCBI Taxonomy" id="33914"/>
    <lineage>
        <taxon>Bacteria</taxon>
        <taxon>Bacillati</taxon>
        <taxon>Actinomycetota</taxon>
        <taxon>Actinomycetes</taxon>
        <taxon>Pseudonocardiales</taxon>
        <taxon>Pseudonocardiaceae</taxon>
        <taxon>Saccharopolyspora</taxon>
    </lineage>
</organism>
<dbReference type="InterPro" id="IPR019587">
    <property type="entry name" value="Polyketide_cyclase/dehydratase"/>
</dbReference>
<evidence type="ECO:0000256" key="1">
    <source>
        <dbReference type="SAM" id="MobiDB-lite"/>
    </source>
</evidence>
<sequence length="166" mass="18318">MTHDDTPRLDLQHSTSVAAPPERIYPLISDITRYGEWSPESTGGEWLSGTPGAVGSRFRGDNDNGERTWSSECEVLVAEQDRRFAFGVLSGSERPDNSVWSFEIEPEGSGSRLTQRYVLQALTAPIQEFLSQQEDGGAQFVETRTAQLKDALRQTVDGIKKAAEQG</sequence>
<dbReference type="Pfam" id="PF10604">
    <property type="entry name" value="Polyketide_cyc2"/>
    <property type="match status" value="1"/>
</dbReference>
<dbReference type="RefSeq" id="WP_258344653.1">
    <property type="nucleotide sequence ID" value="NZ_BAAAYK010000038.1"/>
</dbReference>
<reference evidence="3" key="1">
    <citation type="journal article" date="2019" name="Int. J. Syst. Evol. Microbiol.">
        <title>The Global Catalogue of Microorganisms (GCM) 10K type strain sequencing project: providing services to taxonomists for standard genome sequencing and annotation.</title>
        <authorList>
            <consortium name="The Broad Institute Genomics Platform"/>
            <consortium name="The Broad Institute Genome Sequencing Center for Infectious Disease"/>
            <person name="Wu L."/>
            <person name="Ma J."/>
        </authorList>
    </citation>
    <scope>NUCLEOTIDE SEQUENCE [LARGE SCALE GENOMIC DNA]</scope>
    <source>
        <strain evidence="3">JCM 9687</strain>
    </source>
</reference>
<feature type="region of interest" description="Disordered" evidence="1">
    <location>
        <begin position="39"/>
        <end position="66"/>
    </location>
</feature>
<dbReference type="Gene3D" id="3.30.530.20">
    <property type="match status" value="1"/>
</dbReference>
<dbReference type="InterPro" id="IPR023393">
    <property type="entry name" value="START-like_dom_sf"/>
</dbReference>
<name>A0ABP6RZT7_9PSEU</name>
<dbReference type="Proteomes" id="UP001500483">
    <property type="component" value="Unassembled WGS sequence"/>
</dbReference>
<dbReference type="CDD" id="cd07812">
    <property type="entry name" value="SRPBCC"/>
    <property type="match status" value="1"/>
</dbReference>
<dbReference type="EMBL" id="BAAAYK010000038">
    <property type="protein sequence ID" value="GAA3364358.1"/>
    <property type="molecule type" value="Genomic_DNA"/>
</dbReference>
<comment type="caution">
    <text evidence="2">The sequence shown here is derived from an EMBL/GenBank/DDBJ whole genome shotgun (WGS) entry which is preliminary data.</text>
</comment>
<gene>
    <name evidence="2" type="ORF">GCM10020366_59900</name>
</gene>
<evidence type="ECO:0000313" key="3">
    <source>
        <dbReference type="Proteomes" id="UP001500483"/>
    </source>
</evidence>
<keyword evidence="3" id="KW-1185">Reference proteome</keyword>